<organism evidence="1 2">
    <name type="scientific">Metaclostridioides mangenotii</name>
    <dbReference type="NCBI Taxonomy" id="1540"/>
    <lineage>
        <taxon>Bacteria</taxon>
        <taxon>Bacillati</taxon>
        <taxon>Bacillota</taxon>
        <taxon>Clostridia</taxon>
        <taxon>Peptostreptococcales</taxon>
        <taxon>Peptostreptococcaceae</taxon>
        <taxon>Metaclostridioides</taxon>
    </lineage>
</organism>
<evidence type="ECO:0000313" key="1">
    <source>
        <dbReference type="EMBL" id="MBP1855063.1"/>
    </source>
</evidence>
<reference evidence="1 2" key="1">
    <citation type="submission" date="2021-03" db="EMBL/GenBank/DDBJ databases">
        <title>Genomic Encyclopedia of Type Strains, Phase IV (KMG-IV): sequencing the most valuable type-strain genomes for metagenomic binning, comparative biology and taxonomic classification.</title>
        <authorList>
            <person name="Goeker M."/>
        </authorList>
    </citation>
    <scope>NUCLEOTIDE SEQUENCE [LARGE SCALE GENOMIC DNA]</scope>
    <source>
        <strain evidence="1 2">DSM 1289</strain>
    </source>
</reference>
<comment type="caution">
    <text evidence="1">The sequence shown here is derived from an EMBL/GenBank/DDBJ whole genome shotgun (WGS) entry which is preliminary data.</text>
</comment>
<evidence type="ECO:0000313" key="2">
    <source>
        <dbReference type="Proteomes" id="UP000767291"/>
    </source>
</evidence>
<dbReference type="EMBL" id="JAGGJX010000002">
    <property type="protein sequence ID" value="MBP1855063.1"/>
    <property type="molecule type" value="Genomic_DNA"/>
</dbReference>
<dbReference type="RefSeq" id="WP_343749077.1">
    <property type="nucleotide sequence ID" value="NZ_BAAACS010000002.1"/>
</dbReference>
<sequence length="65" mass="7510">MCFSGLEKFPDNVTKFVGNGFKELGGWKIENICRQYKGVAELLPLFFFIIFAKTDKNYSIAVYVY</sequence>
<proteinExistence type="predicted"/>
<gene>
    <name evidence="1" type="ORF">J2Z43_001456</name>
</gene>
<name>A0ABS4EAU4_9FIRM</name>
<accession>A0ABS4EAU4</accession>
<protein>
    <submittedName>
        <fullName evidence="1">Uncharacterized protein</fullName>
    </submittedName>
</protein>
<keyword evidence="2" id="KW-1185">Reference proteome</keyword>
<dbReference type="Proteomes" id="UP000767291">
    <property type="component" value="Unassembled WGS sequence"/>
</dbReference>